<gene>
    <name evidence="15" type="ORF">AB986_07200</name>
</gene>
<dbReference type="Proteomes" id="UP000035996">
    <property type="component" value="Unassembled WGS sequence"/>
</dbReference>
<dbReference type="InterPro" id="IPR036286">
    <property type="entry name" value="LexA/Signal_pep-like_sf"/>
</dbReference>
<dbReference type="Gene3D" id="2.10.109.10">
    <property type="entry name" value="Umud Fragment, subunit A"/>
    <property type="match status" value="1"/>
</dbReference>
<evidence type="ECO:0000256" key="6">
    <source>
        <dbReference type="ARBA" id="ARBA00022670"/>
    </source>
</evidence>
<dbReference type="PROSITE" id="PS00501">
    <property type="entry name" value="SPASE_I_1"/>
    <property type="match status" value="1"/>
</dbReference>
<reference evidence="15" key="1">
    <citation type="submission" date="2015-06" db="EMBL/GenBank/DDBJ databases">
        <authorList>
            <person name="Liu B."/>
            <person name="Wang J."/>
            <person name="Zhu Y."/>
            <person name="Liu G."/>
            <person name="Chen Q."/>
            <person name="Zheng C."/>
            <person name="Che J."/>
            <person name="Ge C."/>
            <person name="Shi H."/>
            <person name="Pan Z."/>
            <person name="Liu X."/>
        </authorList>
    </citation>
    <scope>NUCLEOTIDE SEQUENCE [LARGE SCALE GENOMIC DNA]</scope>
    <source>
        <strain evidence="15">DSM 16346</strain>
    </source>
</reference>
<evidence type="ECO:0000256" key="5">
    <source>
        <dbReference type="ARBA" id="ARBA00022475"/>
    </source>
</evidence>
<dbReference type="PRINTS" id="PR00727">
    <property type="entry name" value="LEADERPTASE"/>
</dbReference>
<evidence type="ECO:0000256" key="3">
    <source>
        <dbReference type="ARBA" id="ARBA00009370"/>
    </source>
</evidence>
<dbReference type="STRING" id="157733.AB986_07200"/>
<dbReference type="Pfam" id="PF10502">
    <property type="entry name" value="Peptidase_S26"/>
    <property type="match status" value="1"/>
</dbReference>
<dbReference type="FunFam" id="2.10.109.10:FF:000008">
    <property type="entry name" value="Signal peptidase I"/>
    <property type="match status" value="1"/>
</dbReference>
<dbReference type="RefSeq" id="WP_048310184.1">
    <property type="nucleotide sequence ID" value="NZ_CP119526.1"/>
</dbReference>
<dbReference type="PANTHER" id="PTHR43390">
    <property type="entry name" value="SIGNAL PEPTIDASE I"/>
    <property type="match status" value="1"/>
</dbReference>
<accession>A0A0J6D3Z8</accession>
<dbReference type="GO" id="GO:0006465">
    <property type="term" value="P:signal peptide processing"/>
    <property type="evidence" value="ECO:0007669"/>
    <property type="project" value="InterPro"/>
</dbReference>
<dbReference type="PROSITE" id="PS00761">
    <property type="entry name" value="SPASE_I_3"/>
    <property type="match status" value="1"/>
</dbReference>
<dbReference type="GO" id="GO:0004252">
    <property type="term" value="F:serine-type endopeptidase activity"/>
    <property type="evidence" value="ECO:0007669"/>
    <property type="project" value="InterPro"/>
</dbReference>
<name>A0A0J6D3Z8_9BACL</name>
<dbReference type="SUPFAM" id="SSF51306">
    <property type="entry name" value="LexA/Signal peptidase"/>
    <property type="match status" value="1"/>
</dbReference>
<dbReference type="InterPro" id="IPR000223">
    <property type="entry name" value="Pept_S26A_signal_pept_1"/>
</dbReference>
<evidence type="ECO:0000313" key="16">
    <source>
        <dbReference type="Proteomes" id="UP000035996"/>
    </source>
</evidence>
<dbReference type="EC" id="3.4.21.89" evidence="4 12"/>
<protein>
    <recommendedName>
        <fullName evidence="4 12">Signal peptidase I</fullName>
        <ecNumber evidence="4 12">3.4.21.89</ecNumber>
    </recommendedName>
</protein>
<comment type="caution">
    <text evidence="15">The sequence shown here is derived from an EMBL/GenBank/DDBJ whole genome shotgun (WGS) entry which is preliminary data.</text>
</comment>
<dbReference type="CDD" id="cd06530">
    <property type="entry name" value="S26_SPase_I"/>
    <property type="match status" value="1"/>
</dbReference>
<feature type="active site" evidence="11">
    <location>
        <position position="84"/>
    </location>
</feature>
<keyword evidence="16" id="KW-1185">Reference proteome</keyword>
<evidence type="ECO:0000256" key="7">
    <source>
        <dbReference type="ARBA" id="ARBA00022692"/>
    </source>
</evidence>
<keyword evidence="10 12" id="KW-0472">Membrane</keyword>
<dbReference type="GO" id="GO:0005886">
    <property type="term" value="C:plasma membrane"/>
    <property type="evidence" value="ECO:0007669"/>
    <property type="project" value="UniProtKB-SubCell"/>
</dbReference>
<keyword evidence="8 12" id="KW-0378">Hydrolase</keyword>
<evidence type="ECO:0000256" key="9">
    <source>
        <dbReference type="ARBA" id="ARBA00022989"/>
    </source>
</evidence>
<dbReference type="InterPro" id="IPR019756">
    <property type="entry name" value="Pept_S26A_signal_pept_1_Ser-AS"/>
</dbReference>
<evidence type="ECO:0000256" key="10">
    <source>
        <dbReference type="ARBA" id="ARBA00023136"/>
    </source>
</evidence>
<evidence type="ECO:0000256" key="11">
    <source>
        <dbReference type="PIRSR" id="PIRSR600223-1"/>
    </source>
</evidence>
<feature type="domain" description="Peptidase S26" evidence="14">
    <location>
        <begin position="11"/>
        <end position="175"/>
    </location>
</feature>
<evidence type="ECO:0000313" key="15">
    <source>
        <dbReference type="EMBL" id="KMM39014.1"/>
    </source>
</evidence>
<dbReference type="OrthoDB" id="9802919at2"/>
<dbReference type="InterPro" id="IPR019757">
    <property type="entry name" value="Pept_S26A_signal_pept_1_Lys-AS"/>
</dbReference>
<proteinExistence type="inferred from homology"/>
<keyword evidence="5" id="KW-1003">Cell membrane</keyword>
<feature type="active site" evidence="11">
    <location>
        <position position="41"/>
    </location>
</feature>
<keyword evidence="7 12" id="KW-0812">Transmembrane</keyword>
<dbReference type="PROSITE" id="PS00760">
    <property type="entry name" value="SPASE_I_2"/>
    <property type="match status" value="1"/>
</dbReference>
<dbReference type="InterPro" id="IPR019533">
    <property type="entry name" value="Peptidase_S26"/>
</dbReference>
<sequence>MKTESRSNWLKDWGTPLLLAIILAFVIKMFVVAPYIVEGASMDPTLHDGDRLLVNKFISYVQEEPARGDIIIIKDVEADKHYVKRVIGLPGDTVEMKQDKLLVNGEELNEPYLSSNRSDAETMGMHLTEDFGPVNVPDDQLFVMGDNRLRSMDSRNGLGKIELDEVVGKAEVVWFPFKDVRSAK</sequence>
<dbReference type="PATRIC" id="fig|157733.3.peg.3703"/>
<comment type="catalytic activity">
    <reaction evidence="1 12">
        <text>Cleavage of hydrophobic, N-terminal signal or leader sequences from secreted and periplasmic proteins.</text>
        <dbReference type="EC" id="3.4.21.89"/>
    </reaction>
</comment>
<dbReference type="InterPro" id="IPR019758">
    <property type="entry name" value="Pept_S26A_signal_pept_1_CS"/>
</dbReference>
<dbReference type="AlphaFoldDB" id="A0A0J6D3Z8"/>
<dbReference type="PANTHER" id="PTHR43390:SF1">
    <property type="entry name" value="CHLOROPLAST PROCESSING PEPTIDASE"/>
    <property type="match status" value="1"/>
</dbReference>
<comment type="similarity">
    <text evidence="3 13">Belongs to the peptidase S26 family.</text>
</comment>
<evidence type="ECO:0000256" key="8">
    <source>
        <dbReference type="ARBA" id="ARBA00022801"/>
    </source>
</evidence>
<keyword evidence="9 12" id="KW-1133">Transmembrane helix</keyword>
<evidence type="ECO:0000259" key="14">
    <source>
        <dbReference type="Pfam" id="PF10502"/>
    </source>
</evidence>
<keyword evidence="6 12" id="KW-0645">Protease</keyword>
<organism evidence="15 16">
    <name type="scientific">Guptibacillus hwajinpoensis</name>
    <dbReference type="NCBI Taxonomy" id="208199"/>
    <lineage>
        <taxon>Bacteria</taxon>
        <taxon>Bacillati</taxon>
        <taxon>Bacillota</taxon>
        <taxon>Bacilli</taxon>
        <taxon>Bacillales</taxon>
        <taxon>Guptibacillaceae</taxon>
        <taxon>Guptibacillus</taxon>
    </lineage>
</organism>
<evidence type="ECO:0000256" key="2">
    <source>
        <dbReference type="ARBA" id="ARBA00004401"/>
    </source>
</evidence>
<dbReference type="NCBIfam" id="TIGR02227">
    <property type="entry name" value="sigpep_I_bact"/>
    <property type="match status" value="1"/>
</dbReference>
<dbReference type="GO" id="GO:0009003">
    <property type="term" value="F:signal peptidase activity"/>
    <property type="evidence" value="ECO:0007669"/>
    <property type="project" value="UniProtKB-EC"/>
</dbReference>
<feature type="transmembrane region" description="Helical" evidence="12">
    <location>
        <begin position="17"/>
        <end position="37"/>
    </location>
</feature>
<evidence type="ECO:0000256" key="1">
    <source>
        <dbReference type="ARBA" id="ARBA00000677"/>
    </source>
</evidence>
<evidence type="ECO:0000256" key="12">
    <source>
        <dbReference type="RuleBase" id="RU003993"/>
    </source>
</evidence>
<evidence type="ECO:0000256" key="4">
    <source>
        <dbReference type="ARBA" id="ARBA00013208"/>
    </source>
</evidence>
<evidence type="ECO:0000256" key="13">
    <source>
        <dbReference type="RuleBase" id="RU362042"/>
    </source>
</evidence>
<comment type="subcellular location">
    <subcellularLocation>
        <location evidence="2">Cell membrane</location>
        <topology evidence="2">Single-pass type II membrane protein</topology>
    </subcellularLocation>
    <subcellularLocation>
        <location evidence="13">Membrane</location>
        <topology evidence="13">Single-pass type II membrane protein</topology>
    </subcellularLocation>
</comment>
<dbReference type="EMBL" id="LELK01000001">
    <property type="protein sequence ID" value="KMM39014.1"/>
    <property type="molecule type" value="Genomic_DNA"/>
</dbReference>